<organism evidence="1 2">
    <name type="scientific">Nocardia camponoti</name>
    <dbReference type="NCBI Taxonomy" id="1616106"/>
    <lineage>
        <taxon>Bacteria</taxon>
        <taxon>Bacillati</taxon>
        <taxon>Actinomycetota</taxon>
        <taxon>Actinomycetes</taxon>
        <taxon>Mycobacteriales</taxon>
        <taxon>Nocardiaceae</taxon>
        <taxon>Nocardia</taxon>
    </lineage>
</organism>
<comment type="caution">
    <text evidence="1">The sequence shown here is derived from an EMBL/GenBank/DDBJ whole genome shotgun (WGS) entry which is preliminary data.</text>
</comment>
<reference evidence="1" key="2">
    <citation type="submission" date="2020-09" db="EMBL/GenBank/DDBJ databases">
        <authorList>
            <person name="Sun Q."/>
            <person name="Zhou Y."/>
        </authorList>
    </citation>
    <scope>NUCLEOTIDE SEQUENCE</scope>
    <source>
        <strain evidence="1">CGMCC 4.7278</strain>
    </source>
</reference>
<accession>A0A917QA86</accession>
<evidence type="ECO:0000313" key="2">
    <source>
        <dbReference type="Proteomes" id="UP000612956"/>
    </source>
</evidence>
<dbReference type="EMBL" id="BMMW01000001">
    <property type="protein sequence ID" value="GGK38580.1"/>
    <property type="molecule type" value="Genomic_DNA"/>
</dbReference>
<keyword evidence="2" id="KW-1185">Reference proteome</keyword>
<dbReference type="AlphaFoldDB" id="A0A917QA86"/>
<protein>
    <submittedName>
        <fullName evidence="1">Uncharacterized protein</fullName>
    </submittedName>
</protein>
<dbReference type="RefSeq" id="WP_188827338.1">
    <property type="nucleotide sequence ID" value="NZ_BMMW01000001.1"/>
</dbReference>
<reference evidence="1" key="1">
    <citation type="journal article" date="2014" name="Int. J. Syst. Evol. Microbiol.">
        <title>Complete genome sequence of Corynebacterium casei LMG S-19264T (=DSM 44701T), isolated from a smear-ripened cheese.</title>
        <authorList>
            <consortium name="US DOE Joint Genome Institute (JGI-PGF)"/>
            <person name="Walter F."/>
            <person name="Albersmeier A."/>
            <person name="Kalinowski J."/>
            <person name="Ruckert C."/>
        </authorList>
    </citation>
    <scope>NUCLEOTIDE SEQUENCE</scope>
    <source>
        <strain evidence="1">CGMCC 4.7278</strain>
    </source>
</reference>
<proteinExistence type="predicted"/>
<sequence>MGFVIGMAAVVGFFVMVDRAGVWAEKRGWVHWRKTGGGGGGAGLFNAAQELITPSTAHTIAEQHRLKTTRLTHTADGQPQFSIEAPCGTVRFAGPTQG</sequence>
<dbReference type="Proteomes" id="UP000612956">
    <property type="component" value="Unassembled WGS sequence"/>
</dbReference>
<name>A0A917QA86_9NOCA</name>
<gene>
    <name evidence="1" type="ORF">GCM10011591_07890</name>
</gene>
<evidence type="ECO:0000313" key="1">
    <source>
        <dbReference type="EMBL" id="GGK38580.1"/>
    </source>
</evidence>